<gene>
    <name evidence="3" type="ORF">TrST_g1539</name>
</gene>
<accession>A0A9W7EYE0</accession>
<dbReference type="AlphaFoldDB" id="A0A9W7EYE0"/>
<reference evidence="4" key="1">
    <citation type="journal article" date="2023" name="Commun. Biol.">
        <title>Genome analysis of Parmales, the sister group of diatoms, reveals the evolutionary specialization of diatoms from phago-mixotrophs to photoautotrophs.</title>
        <authorList>
            <person name="Ban H."/>
            <person name="Sato S."/>
            <person name="Yoshikawa S."/>
            <person name="Yamada K."/>
            <person name="Nakamura Y."/>
            <person name="Ichinomiya M."/>
            <person name="Sato N."/>
            <person name="Blanc-Mathieu R."/>
            <person name="Endo H."/>
            <person name="Kuwata A."/>
            <person name="Ogata H."/>
        </authorList>
    </citation>
    <scope>NUCLEOTIDE SEQUENCE [LARGE SCALE GENOMIC DNA]</scope>
    <source>
        <strain evidence="4">NIES 3701</strain>
    </source>
</reference>
<evidence type="ECO:0000256" key="1">
    <source>
        <dbReference type="SAM" id="Coils"/>
    </source>
</evidence>
<keyword evidence="4" id="KW-1185">Reference proteome</keyword>
<evidence type="ECO:0000313" key="3">
    <source>
        <dbReference type="EMBL" id="GMH94997.1"/>
    </source>
</evidence>
<comment type="caution">
    <text evidence="3">The sequence shown here is derived from an EMBL/GenBank/DDBJ whole genome shotgun (WGS) entry which is preliminary data.</text>
</comment>
<dbReference type="OrthoDB" id="195624at2759"/>
<organism evidence="3 4">
    <name type="scientific">Triparma strigata</name>
    <dbReference type="NCBI Taxonomy" id="1606541"/>
    <lineage>
        <taxon>Eukaryota</taxon>
        <taxon>Sar</taxon>
        <taxon>Stramenopiles</taxon>
        <taxon>Ochrophyta</taxon>
        <taxon>Bolidophyceae</taxon>
        <taxon>Parmales</taxon>
        <taxon>Triparmaceae</taxon>
        <taxon>Triparma</taxon>
    </lineage>
</organism>
<evidence type="ECO:0000256" key="2">
    <source>
        <dbReference type="SAM" id="MobiDB-lite"/>
    </source>
</evidence>
<evidence type="ECO:0000313" key="4">
    <source>
        <dbReference type="Proteomes" id="UP001165085"/>
    </source>
</evidence>
<feature type="compositionally biased region" description="Basic and acidic residues" evidence="2">
    <location>
        <begin position="531"/>
        <end position="540"/>
    </location>
</feature>
<dbReference type="EMBL" id="BRXY01000437">
    <property type="protein sequence ID" value="GMH94997.1"/>
    <property type="molecule type" value="Genomic_DNA"/>
</dbReference>
<protein>
    <submittedName>
        <fullName evidence="3">Uncharacterized protein</fullName>
    </submittedName>
</protein>
<dbReference type="Proteomes" id="UP001165085">
    <property type="component" value="Unassembled WGS sequence"/>
</dbReference>
<feature type="coiled-coil region" evidence="1">
    <location>
        <begin position="886"/>
        <end position="920"/>
    </location>
</feature>
<feature type="region of interest" description="Disordered" evidence="2">
    <location>
        <begin position="456"/>
        <end position="479"/>
    </location>
</feature>
<name>A0A9W7EYE0_9STRA</name>
<proteinExistence type="predicted"/>
<feature type="region of interest" description="Disordered" evidence="2">
    <location>
        <begin position="519"/>
        <end position="540"/>
    </location>
</feature>
<sequence>MVRTEVSYFKTLKGQSRTAIKRRSPKPSQSRSLPALTGTGNPRPSPKLQAKSLLDARNSLIRERARAEKLSISFMAKAKLALETRDETLAKEVLALRQTQLQASHDVLLHVDNEKARLFNLNQSLKDYNKHHTQPSYVHDTFPDLSPLPDRAFPKTPQLRFAAPAAGGKVIDSWSKAFDREKSSYDSFALYAESKLQEAITASNLNSSNSIDPGLPAVCCDLLFKMSDSDSGFRFAPLLKLLATQIVKISYDTTENTSPEDCSIRWLSSQTPWFQSCKELLEERDRLKEIVSFENQSKDIQKVLDGRNSGIKMMFNREQAMLRQFVFRSWRNWHKAEMARRNKFLRYQKNKWMRRWKNVIFGDGGGSGGALGTGSSSGGSPQARAWQKRFRQSEEEKILLQDQLAHMHHELEEARLELGVTYEIISELQPGLDYSHAGSQSAASHHKGSMRRMSNLDTLKNHNPIPQTKTSGDTKGRGRMASVANLGVGISSWKKKVSERMDKHKKGAGLSSFAPENKVMKSQGSQTNHTGELRATRKERKSILMEKSERSEPLSMNEILQFSHVEKAPMTTFEQAIVSVSELLGSACIMKHPSQNFAEFMRDCMIKRHGVKSLAVKHMKCLVVFAKKNEKEDILLKIFNEWSGAPTTGERLLKADCEKEVNMCVRFLKGCVPPPNDYMTITACLAGEETGRMWERAMIMDSVHKNLSFLRIKKGEDYKIMLEEILALPVTTLPAAEKVSLVRLDSALLIVMKNIDTERKCSAMKPSATDATNAMTKMKGAIKNFAFKTCDERRKEMTKARKYFHDWDEKLHGEFDEDGELDEGKDSFLGSFSYDEFGEMLKGAVGDREVPDEDVMRLFNEWHELIDKEKIKLGYLEEKAGDEVGMLTLEKHKDALEEVLKACEKEIVAAEEILERKKTLGTADRRRKSSIVAMAGGDVEVHRPAKPLPRRSPAKDKWRLAYRKLCSNFFTSGFVGKEDELRARVIESAVGGQKFGEAAFAKLMWRHRIPISLRSF</sequence>
<feature type="compositionally biased region" description="Polar residues" evidence="2">
    <location>
        <begin position="520"/>
        <end position="530"/>
    </location>
</feature>
<feature type="compositionally biased region" description="Polar residues" evidence="2">
    <location>
        <begin position="464"/>
        <end position="473"/>
    </location>
</feature>
<keyword evidence="1" id="KW-0175">Coiled coil</keyword>
<feature type="region of interest" description="Disordered" evidence="2">
    <location>
        <begin position="14"/>
        <end position="48"/>
    </location>
</feature>